<accession>Q21UX0</accession>
<dbReference type="SUPFAM" id="SSF53474">
    <property type="entry name" value="alpha/beta-Hydrolases"/>
    <property type="match status" value="1"/>
</dbReference>
<name>Q21UX0_ALBFT</name>
<dbReference type="GO" id="GO:0006629">
    <property type="term" value="P:lipid metabolic process"/>
    <property type="evidence" value="ECO:0007669"/>
    <property type="project" value="InterPro"/>
</dbReference>
<gene>
    <name evidence="3" type="ordered locus">Rfer_2719</name>
</gene>
<dbReference type="RefSeq" id="WP_011464999.1">
    <property type="nucleotide sequence ID" value="NC_007908.1"/>
</dbReference>
<comment type="subcellular location">
    <subcellularLocation>
        <location evidence="1">Secreted</location>
    </subcellularLocation>
</comment>
<evidence type="ECO:0000256" key="1">
    <source>
        <dbReference type="ARBA" id="ARBA00004613"/>
    </source>
</evidence>
<dbReference type="OrthoDB" id="8607307at2"/>
<keyword evidence="4" id="KW-1185">Reference proteome</keyword>
<dbReference type="Pfam" id="PF00353">
    <property type="entry name" value="HemolysinCabind"/>
    <property type="match status" value="3"/>
</dbReference>
<dbReference type="InterPro" id="IPR001343">
    <property type="entry name" value="Hemolysn_Ca-bd"/>
</dbReference>
<dbReference type="InterPro" id="IPR029058">
    <property type="entry name" value="AB_hydrolase_fold"/>
</dbReference>
<sequence>MTTTTEYALMAGHVYRTTRDEINWLPAPQGWTPYFPVPDSTTATGFPVTSGFEAISFQKGSEIVISYAGTYDKDYSGDMVANAGLATGVGSTQLLQAVEYYLQVKAANPGATITLTGHSLGGGLAALVGVFLGVQAQTFDQAPFAKTAWFKAPDVMAYLSSQTDPSGNRLYSDAALKPLASYIEQKEAFGAATTFIPNAALISNINVQGEFLSSAPWTVYDRIGTTTQTIANSAPGVSGFDLHAQALLTAFLQSQQTAAPGQALNELTAKLTGVLPLIFDTKLYAYSTSISNTTNVNFLDHLVRHETGGIGGMPAGGDAMLTHFASDLNKLGTNIAGLNKQAQDAIIAQGIEWYYWQGTDYAGKEFITQTGALLQYTSAIGDGLQDAQNKAAAYAKLWLDPKAAAHGAYGVGTTYEQWNVNTGTSAVTATARDVDKSQIFLGQGGAETFTGGNKNDVMLADDGDDTLDGGKGDDKLYGGSGTDTYTYTFTSSDLVGWGTDTIGDTDGIIKIDADTLGGGKSISPRLGRAWISDDKKYQFQFKPDALTPNGTAADSNGTLVIHRTGRLADKEAIVLNNWSQGKFGITLTTDAALPVSPAQVRVVNGDTVPLNTSTNADTGEVTYIGSATVAAPGNSDAITAYNTSSSIKRVEVYGLDGNDALIGDASQNLIDGGAGDDLIAGGLGLNTLIGGEGNDIILTHFTPGIAGRRGPDDSKNQIFIGGAGADTLDGQDAIYSRLQVWQDGNGVSDMNRRSLIVDPKLIATCERSMRARGRFRMKHLVVSGLPCTQARVEVLQ</sequence>
<dbReference type="Gene3D" id="3.40.50.1820">
    <property type="entry name" value="alpha/beta hydrolase"/>
    <property type="match status" value="1"/>
</dbReference>
<evidence type="ECO:0000313" key="4">
    <source>
        <dbReference type="Proteomes" id="UP000008332"/>
    </source>
</evidence>
<dbReference type="SUPFAM" id="SSF51120">
    <property type="entry name" value="beta-Roll"/>
    <property type="match status" value="2"/>
</dbReference>
<organism evidence="3 4">
    <name type="scientific">Albidiferax ferrireducens (strain ATCC BAA-621 / DSM 15236 / T118)</name>
    <name type="common">Rhodoferax ferrireducens</name>
    <dbReference type="NCBI Taxonomy" id="338969"/>
    <lineage>
        <taxon>Bacteria</taxon>
        <taxon>Pseudomonadati</taxon>
        <taxon>Pseudomonadota</taxon>
        <taxon>Betaproteobacteria</taxon>
        <taxon>Burkholderiales</taxon>
        <taxon>Comamonadaceae</taxon>
        <taxon>Rhodoferax</taxon>
    </lineage>
</organism>
<dbReference type="Pfam" id="PF26363">
    <property type="entry name" value="Phospholipase-like"/>
    <property type="match status" value="1"/>
</dbReference>
<evidence type="ECO:0000256" key="2">
    <source>
        <dbReference type="ARBA" id="ARBA00022525"/>
    </source>
</evidence>
<dbReference type="PANTHER" id="PTHR38340">
    <property type="entry name" value="S-LAYER PROTEIN"/>
    <property type="match status" value="1"/>
</dbReference>
<dbReference type="PROSITE" id="PS00330">
    <property type="entry name" value="HEMOLYSIN_CALCIUM"/>
    <property type="match status" value="1"/>
</dbReference>
<dbReference type="GO" id="GO:0005576">
    <property type="term" value="C:extracellular region"/>
    <property type="evidence" value="ECO:0007669"/>
    <property type="project" value="UniProtKB-SubCell"/>
</dbReference>
<dbReference type="KEGG" id="rfr:Rfer_2719"/>
<dbReference type="EMBL" id="CP000267">
    <property type="protein sequence ID" value="ABD70433.1"/>
    <property type="molecule type" value="Genomic_DNA"/>
</dbReference>
<proteinExistence type="predicted"/>
<dbReference type="eggNOG" id="COG5153">
    <property type="taxonomic scope" value="Bacteria"/>
</dbReference>
<keyword evidence="2" id="KW-0964">Secreted</keyword>
<evidence type="ECO:0000313" key="3">
    <source>
        <dbReference type="EMBL" id="ABD70433.1"/>
    </source>
</evidence>
<dbReference type="ESTHER" id="rhofd-q21ux0">
    <property type="family name" value="Lipase_3"/>
</dbReference>
<dbReference type="STRING" id="338969.Rfer_2719"/>
<dbReference type="PRINTS" id="PR00313">
    <property type="entry name" value="CABNDNGRPT"/>
</dbReference>
<dbReference type="Proteomes" id="UP000008332">
    <property type="component" value="Chromosome"/>
</dbReference>
<protein>
    <submittedName>
        <fullName evidence="3">Hemolysin-type calcium-binding protein</fullName>
    </submittedName>
</protein>
<dbReference type="HOGENOM" id="CLU_352979_0_0_4"/>
<dbReference type="InterPro" id="IPR018511">
    <property type="entry name" value="Hemolysin-typ_Ca-bd_CS"/>
</dbReference>
<dbReference type="CDD" id="cd00741">
    <property type="entry name" value="Lipase"/>
    <property type="match status" value="1"/>
</dbReference>
<dbReference type="GO" id="GO:0005509">
    <property type="term" value="F:calcium ion binding"/>
    <property type="evidence" value="ECO:0007669"/>
    <property type="project" value="InterPro"/>
</dbReference>
<dbReference type="eggNOG" id="COG2931">
    <property type="taxonomic scope" value="Bacteria"/>
</dbReference>
<dbReference type="InterPro" id="IPR050557">
    <property type="entry name" value="RTX_toxin/Mannuronan_C5-epim"/>
</dbReference>
<dbReference type="InterPro" id="IPR011049">
    <property type="entry name" value="Serralysin-like_metalloprot_C"/>
</dbReference>
<dbReference type="PANTHER" id="PTHR38340:SF1">
    <property type="entry name" value="S-LAYER PROTEIN"/>
    <property type="match status" value="1"/>
</dbReference>
<reference evidence="4" key="1">
    <citation type="submission" date="2006-02" db="EMBL/GenBank/DDBJ databases">
        <title>Complete sequence of chromosome of Rhodoferax ferrireducens DSM 15236.</title>
        <authorList>
            <person name="Copeland A."/>
            <person name="Lucas S."/>
            <person name="Lapidus A."/>
            <person name="Barry K."/>
            <person name="Detter J.C."/>
            <person name="Glavina del Rio T."/>
            <person name="Hammon N."/>
            <person name="Israni S."/>
            <person name="Pitluck S."/>
            <person name="Brettin T."/>
            <person name="Bruce D."/>
            <person name="Han C."/>
            <person name="Tapia R."/>
            <person name="Gilna P."/>
            <person name="Kiss H."/>
            <person name="Schmutz J."/>
            <person name="Larimer F."/>
            <person name="Land M."/>
            <person name="Kyrpides N."/>
            <person name="Ivanova N."/>
            <person name="Richardson P."/>
        </authorList>
    </citation>
    <scope>NUCLEOTIDE SEQUENCE [LARGE SCALE GENOMIC DNA]</scope>
    <source>
        <strain evidence="4">ATCC BAA-621 / DSM 15236 / T118</strain>
    </source>
</reference>
<dbReference type="AlphaFoldDB" id="Q21UX0"/>
<dbReference type="Gene3D" id="2.150.10.10">
    <property type="entry name" value="Serralysin-like metalloprotease, C-terminal"/>
    <property type="match status" value="2"/>
</dbReference>